<dbReference type="Pfam" id="PF11528">
    <property type="entry name" value="DUF3224"/>
    <property type="match status" value="1"/>
</dbReference>
<keyword evidence="2" id="KW-1185">Reference proteome</keyword>
<dbReference type="InterPro" id="IPR021607">
    <property type="entry name" value="DUF3224"/>
</dbReference>
<organism evidence="1 2">
    <name type="scientific">Gemmatimonas groenlandica</name>
    <dbReference type="NCBI Taxonomy" id="2732249"/>
    <lineage>
        <taxon>Bacteria</taxon>
        <taxon>Pseudomonadati</taxon>
        <taxon>Gemmatimonadota</taxon>
        <taxon>Gemmatimonadia</taxon>
        <taxon>Gemmatimonadales</taxon>
        <taxon>Gemmatimonadaceae</taxon>
        <taxon>Gemmatimonas</taxon>
    </lineage>
</organism>
<protein>
    <submittedName>
        <fullName evidence="1">DUF3224 domain-containing protein</fullName>
    </submittedName>
</protein>
<dbReference type="EMBL" id="CP053085">
    <property type="protein sequence ID" value="QJR37193.1"/>
    <property type="molecule type" value="Genomic_DNA"/>
</dbReference>
<gene>
    <name evidence="1" type="ORF">HKW67_17555</name>
</gene>
<evidence type="ECO:0000313" key="2">
    <source>
        <dbReference type="Proteomes" id="UP000500938"/>
    </source>
</evidence>
<reference evidence="1 2" key="1">
    <citation type="submission" date="2020-05" db="EMBL/GenBank/DDBJ databases">
        <title>Complete genome sequence of Gemmatimonas greenlandica TET16.</title>
        <authorList>
            <person name="Zeng Y."/>
        </authorList>
    </citation>
    <scope>NUCLEOTIDE SEQUENCE [LARGE SCALE GENOMIC DNA]</scope>
    <source>
        <strain evidence="1 2">TET16</strain>
    </source>
</reference>
<accession>A0A6M4IR26</accession>
<dbReference type="RefSeq" id="WP_171226626.1">
    <property type="nucleotide sequence ID" value="NZ_CP053085.1"/>
</dbReference>
<dbReference type="SUPFAM" id="SSF159238">
    <property type="entry name" value="SO1590-like"/>
    <property type="match status" value="1"/>
</dbReference>
<dbReference type="KEGG" id="ggr:HKW67_17555"/>
<dbReference type="Gene3D" id="2.40.350.10">
    <property type="entry name" value="SO1590-like"/>
    <property type="match status" value="1"/>
</dbReference>
<dbReference type="InterPro" id="IPR023159">
    <property type="entry name" value="SO1590-like_sf"/>
</dbReference>
<proteinExistence type="predicted"/>
<dbReference type="AlphaFoldDB" id="A0A6M4IR26"/>
<dbReference type="Proteomes" id="UP000500938">
    <property type="component" value="Chromosome"/>
</dbReference>
<sequence>MAFARGTFDITRAPHPMAIAAEGSRLARFSLDKQYHGDLEATAIGEMLAAGSSEPNSAAYVAVEEVKGTLHGLQGTFNLQHAGTMTRGVGTLSVTVVPDSGTEQLRGLTGTLAIIMDGKQHAYEFEYSLPASH</sequence>
<evidence type="ECO:0000313" key="1">
    <source>
        <dbReference type="EMBL" id="QJR37193.1"/>
    </source>
</evidence>
<name>A0A6M4IR26_9BACT</name>